<dbReference type="KEGG" id="puo:RZN69_01795"/>
<gene>
    <name evidence="2" type="ORF">RZN69_01795</name>
</gene>
<feature type="transmembrane region" description="Helical" evidence="1">
    <location>
        <begin position="39"/>
        <end position="57"/>
    </location>
</feature>
<evidence type="ECO:0000256" key="1">
    <source>
        <dbReference type="SAM" id="Phobius"/>
    </source>
</evidence>
<keyword evidence="3" id="KW-1185">Reference proteome</keyword>
<dbReference type="InterPro" id="IPR016833">
    <property type="entry name" value="Put_Na-Bile_cotransptr"/>
</dbReference>
<evidence type="ECO:0000313" key="2">
    <source>
        <dbReference type="EMBL" id="WOO41804.1"/>
    </source>
</evidence>
<dbReference type="EMBL" id="CP136920">
    <property type="protein sequence ID" value="WOO41804.1"/>
    <property type="molecule type" value="Genomic_DNA"/>
</dbReference>
<protein>
    <submittedName>
        <fullName evidence="2">Bile acid:sodium symporter family protein</fullName>
    </submittedName>
</protein>
<proteinExistence type="predicted"/>
<feature type="transmembrane region" description="Helical" evidence="1">
    <location>
        <begin position="235"/>
        <end position="255"/>
    </location>
</feature>
<evidence type="ECO:0000313" key="3">
    <source>
        <dbReference type="Proteomes" id="UP001304300"/>
    </source>
</evidence>
<feature type="transmembrane region" description="Helical" evidence="1">
    <location>
        <begin position="69"/>
        <end position="88"/>
    </location>
</feature>
<dbReference type="PANTHER" id="PTHR18640">
    <property type="entry name" value="SOLUTE CARRIER FAMILY 10 MEMBER 7"/>
    <property type="match status" value="1"/>
</dbReference>
<dbReference type="Pfam" id="PF13593">
    <property type="entry name" value="SBF_like"/>
    <property type="match status" value="1"/>
</dbReference>
<sequence>MKQIKAVLIFLLGLSTAVGLAFAIPEWGASGGVLQSQITAKLAVVFIFFFQGLVLPIEEIHGVFRKVRVHTFVQLSIFIGYPILVFLAMWPLKGQMNPDIWLGFIYLSVLPTTVSTAVVYSTTAGGNPAVATFNVATANVIGIFIVPVVMAWIVSTKGVSIPIAPLLMRIALLLFLPMLVGQILRGLSSKIREFVAKRRRWANRINTFMVYFIIYCVFSNAVMTGGWESLPREQLLIVLGLCVAFLCVAKSLSFAGVRFFRFSRADGISAFFCSAQKGLAAAVPMGESIFSGTDVTISLVLLPIMLYQPLMLFVGGIIAGVLHREA</sequence>
<dbReference type="InterPro" id="IPR038770">
    <property type="entry name" value="Na+/solute_symporter_sf"/>
</dbReference>
<reference evidence="2 3" key="1">
    <citation type="submission" date="2023-10" db="EMBL/GenBank/DDBJ databases">
        <title>Rubellicoccus peritrichatus gen. nov., sp. nov., isolated from an algae of coral reef tank.</title>
        <authorList>
            <person name="Luo J."/>
        </authorList>
    </citation>
    <scope>NUCLEOTIDE SEQUENCE [LARGE SCALE GENOMIC DNA]</scope>
    <source>
        <strain evidence="2 3">CR14</strain>
    </source>
</reference>
<name>A0AAQ3L8W0_9BACT</name>
<dbReference type="RefSeq" id="WP_317834288.1">
    <property type="nucleotide sequence ID" value="NZ_CP136920.1"/>
</dbReference>
<dbReference type="GO" id="GO:0005886">
    <property type="term" value="C:plasma membrane"/>
    <property type="evidence" value="ECO:0007669"/>
    <property type="project" value="TreeGrafter"/>
</dbReference>
<keyword evidence="1" id="KW-0812">Transmembrane</keyword>
<dbReference type="Gene3D" id="1.20.1530.20">
    <property type="match status" value="1"/>
</dbReference>
<feature type="transmembrane region" description="Helical" evidence="1">
    <location>
        <begin position="297"/>
        <end position="322"/>
    </location>
</feature>
<feature type="transmembrane region" description="Helical" evidence="1">
    <location>
        <begin position="132"/>
        <end position="154"/>
    </location>
</feature>
<feature type="transmembrane region" description="Helical" evidence="1">
    <location>
        <begin position="100"/>
        <end position="120"/>
    </location>
</feature>
<feature type="transmembrane region" description="Helical" evidence="1">
    <location>
        <begin position="205"/>
        <end position="223"/>
    </location>
</feature>
<keyword evidence="1" id="KW-1133">Transmembrane helix</keyword>
<organism evidence="2 3">
    <name type="scientific">Rubellicoccus peritrichatus</name>
    <dbReference type="NCBI Taxonomy" id="3080537"/>
    <lineage>
        <taxon>Bacteria</taxon>
        <taxon>Pseudomonadati</taxon>
        <taxon>Verrucomicrobiota</taxon>
        <taxon>Opitutia</taxon>
        <taxon>Puniceicoccales</taxon>
        <taxon>Cerasicoccaceae</taxon>
        <taxon>Rubellicoccus</taxon>
    </lineage>
</organism>
<feature type="transmembrane region" description="Helical" evidence="1">
    <location>
        <begin position="166"/>
        <end position="184"/>
    </location>
</feature>
<dbReference type="PANTHER" id="PTHR18640:SF5">
    <property type="entry name" value="SODIUM_BILE ACID COTRANSPORTER 7"/>
    <property type="match status" value="1"/>
</dbReference>
<dbReference type="AlphaFoldDB" id="A0AAQ3L8W0"/>
<keyword evidence="1" id="KW-0472">Membrane</keyword>
<accession>A0AAQ3L8W0</accession>
<dbReference type="Proteomes" id="UP001304300">
    <property type="component" value="Chromosome"/>
</dbReference>